<evidence type="ECO:0000256" key="1">
    <source>
        <dbReference type="ARBA" id="ARBA00023015"/>
    </source>
</evidence>
<organism evidence="6 7">
    <name type="scientific">Actinoallomurus bryophytorum</name>
    <dbReference type="NCBI Taxonomy" id="1490222"/>
    <lineage>
        <taxon>Bacteria</taxon>
        <taxon>Bacillati</taxon>
        <taxon>Actinomycetota</taxon>
        <taxon>Actinomycetes</taxon>
        <taxon>Streptosporangiales</taxon>
        <taxon>Thermomonosporaceae</taxon>
        <taxon>Actinoallomurus</taxon>
    </lineage>
</organism>
<comment type="caution">
    <text evidence="6">The sequence shown here is derived from an EMBL/GenBank/DDBJ whole genome shotgun (WGS) entry which is preliminary data.</text>
</comment>
<evidence type="ECO:0000256" key="3">
    <source>
        <dbReference type="ARBA" id="ARBA00023163"/>
    </source>
</evidence>
<feature type="domain" description="HTH araC/xylS-type" evidence="5">
    <location>
        <begin position="191"/>
        <end position="289"/>
    </location>
</feature>
<dbReference type="EMBL" id="VFOZ01000001">
    <property type="protein sequence ID" value="TQL98766.1"/>
    <property type="molecule type" value="Genomic_DNA"/>
</dbReference>
<reference evidence="6 7" key="1">
    <citation type="submission" date="2019-06" db="EMBL/GenBank/DDBJ databases">
        <title>Sequencing the genomes of 1000 actinobacteria strains.</title>
        <authorList>
            <person name="Klenk H.-P."/>
        </authorList>
    </citation>
    <scope>NUCLEOTIDE SEQUENCE [LARGE SCALE GENOMIC DNA]</scope>
    <source>
        <strain evidence="6 7">DSM 102200</strain>
    </source>
</reference>
<keyword evidence="7" id="KW-1185">Reference proteome</keyword>
<dbReference type="InterPro" id="IPR014710">
    <property type="entry name" value="RmlC-like_jellyroll"/>
</dbReference>
<dbReference type="GO" id="GO:0043565">
    <property type="term" value="F:sequence-specific DNA binding"/>
    <property type="evidence" value="ECO:0007669"/>
    <property type="project" value="InterPro"/>
</dbReference>
<name>A0A543CNT9_9ACTN</name>
<dbReference type="SUPFAM" id="SSF46689">
    <property type="entry name" value="Homeodomain-like"/>
    <property type="match status" value="2"/>
</dbReference>
<proteinExistence type="predicted"/>
<dbReference type="PROSITE" id="PS01124">
    <property type="entry name" value="HTH_ARAC_FAMILY_2"/>
    <property type="match status" value="1"/>
</dbReference>
<dbReference type="InterPro" id="IPR032783">
    <property type="entry name" value="AraC_lig"/>
</dbReference>
<dbReference type="Pfam" id="PF12833">
    <property type="entry name" value="HTH_18"/>
    <property type="match status" value="1"/>
</dbReference>
<evidence type="ECO:0000313" key="7">
    <source>
        <dbReference type="Proteomes" id="UP000316096"/>
    </source>
</evidence>
<protein>
    <submittedName>
        <fullName evidence="6">AraC-like DNA-binding protein</fullName>
    </submittedName>
</protein>
<evidence type="ECO:0000256" key="2">
    <source>
        <dbReference type="ARBA" id="ARBA00023125"/>
    </source>
</evidence>
<dbReference type="PANTHER" id="PTHR46796:SF7">
    <property type="entry name" value="ARAC FAMILY TRANSCRIPTIONAL REGULATOR"/>
    <property type="match status" value="1"/>
</dbReference>
<dbReference type="Gene3D" id="2.60.120.10">
    <property type="entry name" value="Jelly Rolls"/>
    <property type="match status" value="1"/>
</dbReference>
<dbReference type="PANTHER" id="PTHR46796">
    <property type="entry name" value="HTH-TYPE TRANSCRIPTIONAL ACTIVATOR RHAS-RELATED"/>
    <property type="match status" value="1"/>
</dbReference>
<dbReference type="InterPro" id="IPR050204">
    <property type="entry name" value="AraC_XylS_family_regulators"/>
</dbReference>
<keyword evidence="3" id="KW-0804">Transcription</keyword>
<dbReference type="AlphaFoldDB" id="A0A543CNT9"/>
<dbReference type="Pfam" id="PF12852">
    <property type="entry name" value="Cupin_6"/>
    <property type="match status" value="1"/>
</dbReference>
<keyword evidence="2 6" id="KW-0238">DNA-binding</keyword>
<dbReference type="Gene3D" id="1.10.10.60">
    <property type="entry name" value="Homeodomain-like"/>
    <property type="match status" value="2"/>
</dbReference>
<dbReference type="InterPro" id="IPR018062">
    <property type="entry name" value="HTH_AraC-typ_CS"/>
</dbReference>
<evidence type="ECO:0000256" key="4">
    <source>
        <dbReference type="SAM" id="MobiDB-lite"/>
    </source>
</evidence>
<gene>
    <name evidence="6" type="ORF">FB559_4399</name>
</gene>
<dbReference type="GO" id="GO:0003700">
    <property type="term" value="F:DNA-binding transcription factor activity"/>
    <property type="evidence" value="ECO:0007669"/>
    <property type="project" value="InterPro"/>
</dbReference>
<dbReference type="SMART" id="SM00342">
    <property type="entry name" value="HTH_ARAC"/>
    <property type="match status" value="1"/>
</dbReference>
<dbReference type="InterPro" id="IPR009057">
    <property type="entry name" value="Homeodomain-like_sf"/>
</dbReference>
<keyword evidence="1" id="KW-0805">Transcription regulation</keyword>
<dbReference type="PROSITE" id="PS00041">
    <property type="entry name" value="HTH_ARAC_FAMILY_1"/>
    <property type="match status" value="1"/>
</dbReference>
<evidence type="ECO:0000313" key="6">
    <source>
        <dbReference type="EMBL" id="TQL98766.1"/>
    </source>
</evidence>
<dbReference type="Proteomes" id="UP000316096">
    <property type="component" value="Unassembled WGS sequence"/>
</dbReference>
<dbReference type="RefSeq" id="WP_141957330.1">
    <property type="nucleotide sequence ID" value="NZ_VFOZ01000001.1"/>
</dbReference>
<accession>A0A543CNT9</accession>
<dbReference type="InterPro" id="IPR018060">
    <property type="entry name" value="HTH_AraC"/>
</dbReference>
<feature type="region of interest" description="Disordered" evidence="4">
    <location>
        <begin position="283"/>
        <end position="311"/>
    </location>
</feature>
<evidence type="ECO:0000259" key="5">
    <source>
        <dbReference type="PROSITE" id="PS01124"/>
    </source>
</evidence>
<sequence>MDVISEAIGSVRAGRANGRRINESGAWGIRFPGFAGIGFHVVLHGRGWLVAEGIEPVALRPGDVVVAPNGAEHGLCHAPARLKDLPAVTTTAEPWDPRPADFAFLCGAYRLDRGQIHPFLDAMPNIIVVSPDYEGHPELRSLVGLLDDDVAEARPGNGVTRSALVDLMLVHVLRQWQGTADWAAVTDPAIAAALRAIHGRPQHPWTVQRLAKVAGMSRTPFSSRFTALVGKPPITYLTHWRLAYGARLLRQTEDPLAAIARRVGYSTEFAFAGAFRREYGVAPGRFRNHPDPIPRQPRAAPHRSRPAPARP</sequence>
<dbReference type="OrthoDB" id="241790at2"/>